<reference evidence="1 2" key="1">
    <citation type="journal article" date="2016" name="Nat. Commun.">
        <title>Thousands of microbial genomes shed light on interconnected biogeochemical processes in an aquifer system.</title>
        <authorList>
            <person name="Anantharaman K."/>
            <person name="Brown C.T."/>
            <person name="Hug L.A."/>
            <person name="Sharon I."/>
            <person name="Castelle C.J."/>
            <person name="Probst A.J."/>
            <person name="Thomas B.C."/>
            <person name="Singh A."/>
            <person name="Wilkins M.J."/>
            <person name="Karaoz U."/>
            <person name="Brodie E.L."/>
            <person name="Williams K.H."/>
            <person name="Hubbard S.S."/>
            <person name="Banfield J.F."/>
        </authorList>
    </citation>
    <scope>NUCLEOTIDE SEQUENCE [LARGE SCALE GENOMIC DNA]</scope>
</reference>
<dbReference type="Proteomes" id="UP000177324">
    <property type="component" value="Unassembled WGS sequence"/>
</dbReference>
<name>A0A1G1VRN2_9BACT</name>
<comment type="caution">
    <text evidence="1">The sequence shown here is derived from an EMBL/GenBank/DDBJ whole genome shotgun (WGS) entry which is preliminary data.</text>
</comment>
<gene>
    <name evidence="1" type="ORF">A2784_05105</name>
</gene>
<dbReference type="AlphaFoldDB" id="A0A1G1VRN2"/>
<dbReference type="EMBL" id="MHCH01000010">
    <property type="protein sequence ID" value="OGY18061.1"/>
    <property type="molecule type" value="Genomic_DNA"/>
</dbReference>
<evidence type="ECO:0000313" key="1">
    <source>
        <dbReference type="EMBL" id="OGY18061.1"/>
    </source>
</evidence>
<sequence length="183" mass="20374">MSGDVGSEFRGRDEIMALLESMKSEDTYAGGNALADQFLDRLKRIPEWFKSCVLRLGEGVDEDVKDFCLTHCGSPDVLVLAIPRDPDMTDIASAHGSESRSRAFSVGSIMTIGKTGTRDNKIALLIEPFRLTFVPSHGAERFTIRPSDIVSVSLQREVPSYLDKRQRAIVSNWPVGREQSYYT</sequence>
<proteinExistence type="predicted"/>
<organism evidence="1 2">
    <name type="scientific">Candidatus Chisholmbacteria bacterium RIFCSPHIGHO2_01_FULL_48_12</name>
    <dbReference type="NCBI Taxonomy" id="1797589"/>
    <lineage>
        <taxon>Bacteria</taxon>
        <taxon>Candidatus Chisholmiibacteriota</taxon>
    </lineage>
</organism>
<evidence type="ECO:0000313" key="2">
    <source>
        <dbReference type="Proteomes" id="UP000177324"/>
    </source>
</evidence>
<accession>A0A1G1VRN2</accession>
<protein>
    <submittedName>
        <fullName evidence="1">Uncharacterized protein</fullName>
    </submittedName>
</protein>
<dbReference type="STRING" id="1797589.A2784_05105"/>